<organism evidence="1 2">
    <name type="scientific">Culex pipiens pipiens</name>
    <name type="common">Northern house mosquito</name>
    <dbReference type="NCBI Taxonomy" id="38569"/>
    <lineage>
        <taxon>Eukaryota</taxon>
        <taxon>Metazoa</taxon>
        <taxon>Ecdysozoa</taxon>
        <taxon>Arthropoda</taxon>
        <taxon>Hexapoda</taxon>
        <taxon>Insecta</taxon>
        <taxon>Pterygota</taxon>
        <taxon>Neoptera</taxon>
        <taxon>Endopterygota</taxon>
        <taxon>Diptera</taxon>
        <taxon>Nematocera</taxon>
        <taxon>Culicoidea</taxon>
        <taxon>Culicidae</taxon>
        <taxon>Culicinae</taxon>
        <taxon>Culicini</taxon>
        <taxon>Culex</taxon>
        <taxon>Culex</taxon>
    </lineage>
</organism>
<comment type="caution">
    <text evidence="1">The sequence shown here is derived from an EMBL/GenBank/DDBJ whole genome shotgun (WGS) entry which is preliminary data.</text>
</comment>
<sequence>MLLTKKKSDLVKLVFTILFRVLKVTPVSKLLSAALETLSRFAHAINIDFFSDLVEILNSLLNSKKLGYREELHCIQAVFAILKGQGEIMNIDPVRFYSHLYKNLLTIHAGGGFRQYPSSESSNCCHARSDWQPSKFNGAKYCSSCSQSCKADIRCRLQLLQQAGVILLWNRTIYN</sequence>
<dbReference type="PANTHER" id="PTHR14428">
    <property type="entry name" value="NUCLEOLAR COMPLEX PROTEIN 3"/>
    <property type="match status" value="1"/>
</dbReference>
<name>A0ABD1DID2_CULPP</name>
<protein>
    <submittedName>
        <fullName evidence="1">Uncharacterized protein</fullName>
    </submittedName>
</protein>
<keyword evidence="2" id="KW-1185">Reference proteome</keyword>
<gene>
    <name evidence="1" type="ORF">pipiens_008190</name>
</gene>
<evidence type="ECO:0000313" key="1">
    <source>
        <dbReference type="EMBL" id="KAL1399461.1"/>
    </source>
</evidence>
<dbReference type="AlphaFoldDB" id="A0ABD1DID2"/>
<dbReference type="Proteomes" id="UP001562425">
    <property type="component" value="Unassembled WGS sequence"/>
</dbReference>
<reference evidence="1 2" key="1">
    <citation type="submission" date="2024-05" db="EMBL/GenBank/DDBJ databases">
        <title>Culex pipiens pipiens assembly and annotation.</title>
        <authorList>
            <person name="Alout H."/>
            <person name="Durand T."/>
        </authorList>
    </citation>
    <scope>NUCLEOTIDE SEQUENCE [LARGE SCALE GENOMIC DNA]</scope>
    <source>
        <strain evidence="1">HA-2024</strain>
        <tissue evidence="1">Whole body</tissue>
    </source>
</reference>
<proteinExistence type="predicted"/>
<dbReference type="PANTHER" id="PTHR14428:SF5">
    <property type="entry name" value="NUCLEOLAR COMPLEX PROTEIN 3 HOMOLOG"/>
    <property type="match status" value="1"/>
</dbReference>
<evidence type="ECO:0000313" key="2">
    <source>
        <dbReference type="Proteomes" id="UP001562425"/>
    </source>
</evidence>
<accession>A0ABD1DID2</accession>
<dbReference type="EMBL" id="JBEHCU010005539">
    <property type="protein sequence ID" value="KAL1399461.1"/>
    <property type="molecule type" value="Genomic_DNA"/>
</dbReference>
<dbReference type="InterPro" id="IPR016903">
    <property type="entry name" value="Nucleolar_cplx-assoc_3"/>
</dbReference>